<keyword evidence="1" id="KW-0472">Membrane</keyword>
<accession>A0ABY3AWI4</accession>
<dbReference type="Pfam" id="PF00561">
    <property type="entry name" value="Abhydrolase_1"/>
    <property type="match status" value="1"/>
</dbReference>
<dbReference type="Gene3D" id="3.40.50.1820">
    <property type="entry name" value="alpha/beta hydrolase"/>
    <property type="match status" value="1"/>
</dbReference>
<organism evidence="3 4">
    <name type="scientific">Paenibacillus popilliae</name>
    <name type="common">Bacillus popilliae</name>
    <dbReference type="NCBI Taxonomy" id="78057"/>
    <lineage>
        <taxon>Bacteria</taxon>
        <taxon>Bacillati</taxon>
        <taxon>Bacillota</taxon>
        <taxon>Bacilli</taxon>
        <taxon>Bacillales</taxon>
        <taxon>Paenibacillaceae</taxon>
        <taxon>Paenibacillus</taxon>
    </lineage>
</organism>
<evidence type="ECO:0000313" key="4">
    <source>
        <dbReference type="Proteomes" id="UP000316208"/>
    </source>
</evidence>
<dbReference type="InterPro" id="IPR050266">
    <property type="entry name" value="AB_hydrolase_sf"/>
</dbReference>
<feature type="transmembrane region" description="Helical" evidence="1">
    <location>
        <begin position="20"/>
        <end position="40"/>
    </location>
</feature>
<protein>
    <submittedName>
        <fullName evidence="3">Alpha/beta hydrolase</fullName>
    </submittedName>
</protein>
<sequence>MPSELISNTTKGKARWKKGLLFSFLFLIILIGSGFVYEMIASKLGEQAFPMQGKLIQIDSGNYQLHLQRTGESRKGVPTIIMEAGSGETSLSWGDIPAQLAPFATVVTYDRAGYAWSTKARTERTGEHIVRELHEALDKEGIKGPYILVGHSLGGMYARLFAQTYREEVTGLVLIDARTEDYMRETASIYAQETNQERPSAFLLGLMKSSGVLRLFQDSLLEGLVAKEKRSQFINVIAKPSYFDAVEEEVKLLGSTEDAIRGQKLGDIPVRVIPRGIPHPFSNAGISEQSAKKLEEIWQAGQRRMLDISTNSKLIVATKSGHMVINDEPQLVVDVTKEVLALTTATKN</sequence>
<dbReference type="Proteomes" id="UP000316208">
    <property type="component" value="Unassembled WGS sequence"/>
</dbReference>
<evidence type="ECO:0000313" key="3">
    <source>
        <dbReference type="EMBL" id="TQR47162.1"/>
    </source>
</evidence>
<feature type="domain" description="AB hydrolase-1" evidence="2">
    <location>
        <begin position="78"/>
        <end position="182"/>
    </location>
</feature>
<evidence type="ECO:0000256" key="1">
    <source>
        <dbReference type="SAM" id="Phobius"/>
    </source>
</evidence>
<gene>
    <name evidence="3" type="ORF">C7Y44_05950</name>
</gene>
<evidence type="ECO:0000259" key="2">
    <source>
        <dbReference type="Pfam" id="PF00561"/>
    </source>
</evidence>
<proteinExistence type="predicted"/>
<keyword evidence="3" id="KW-0378">Hydrolase</keyword>
<keyword evidence="4" id="KW-1185">Reference proteome</keyword>
<dbReference type="InterPro" id="IPR000073">
    <property type="entry name" value="AB_hydrolase_1"/>
</dbReference>
<dbReference type="GO" id="GO:0016787">
    <property type="term" value="F:hydrolase activity"/>
    <property type="evidence" value="ECO:0007669"/>
    <property type="project" value="UniProtKB-KW"/>
</dbReference>
<dbReference type="PANTHER" id="PTHR43798">
    <property type="entry name" value="MONOACYLGLYCEROL LIPASE"/>
    <property type="match status" value="1"/>
</dbReference>
<keyword evidence="1" id="KW-1133">Transmembrane helix</keyword>
<dbReference type="SUPFAM" id="SSF53474">
    <property type="entry name" value="alpha/beta-Hydrolases"/>
    <property type="match status" value="1"/>
</dbReference>
<dbReference type="InterPro" id="IPR029058">
    <property type="entry name" value="AB_hydrolase_fold"/>
</dbReference>
<name>A0ABY3AWI4_PAEPP</name>
<reference evidence="3 4" key="1">
    <citation type="submission" date="2018-03" db="EMBL/GenBank/DDBJ databases">
        <title>Aerobic endospore-forming bacteria genome sequencing and assembly.</title>
        <authorList>
            <person name="Cavalcante D.A."/>
            <person name="Driks A."/>
            <person name="Putonti C."/>
            <person name="De-Souza M.T."/>
        </authorList>
    </citation>
    <scope>NUCLEOTIDE SEQUENCE [LARGE SCALE GENOMIC DNA]</scope>
    <source>
        <strain evidence="3 4">SDF0028</strain>
    </source>
</reference>
<comment type="caution">
    <text evidence="3">The sequence shown here is derived from an EMBL/GenBank/DDBJ whole genome shotgun (WGS) entry which is preliminary data.</text>
</comment>
<dbReference type="PANTHER" id="PTHR43798:SF33">
    <property type="entry name" value="HYDROLASE, PUTATIVE (AFU_ORTHOLOGUE AFUA_2G14860)-RELATED"/>
    <property type="match status" value="1"/>
</dbReference>
<keyword evidence="1" id="KW-0812">Transmembrane</keyword>
<dbReference type="EMBL" id="SADY01000001">
    <property type="protein sequence ID" value="TQR47162.1"/>
    <property type="molecule type" value="Genomic_DNA"/>
</dbReference>